<proteinExistence type="predicted"/>
<sequence length="1272" mass="136033">MRHKFIKKLSSFVLIVALLLTSNSTALAAGVTEMTGDRVTVSIEKLTLTGGFVLEPTQVSINNGENLESVLNRVAGNQLIWQGDQLYAVTGAESSGDSVPTAISAMGVNANNEAAPTQDSLKEVGLKSPGQLGEQDYCSMSAWICSINNQLIGSDMAGYIPTAGDVIRVQFSLWGNGADLGQALDGNVPAIFAADKDRLMEALAQVEISPYFNMFMTDAEYSEVYHQAMNIAENFQASQATVDAVTDQLKILQPIPAQSIALSTGNLEMNVAQTNGLNVTVYPENATLDRAVVWQSSNPAVAMVDDNGVVTGIGPGVATIQATTQSGNRSATCLVDVKAIPMTGIELNLSGLSLEKAGSYQLNVNYTPENTTDIRDVVWISADTAVVEVSSSGLVTATGMGSATITAQTVGGLSASCEVRVATAQELAEGICEKINQLPKVNALALTDKPELDEVNAEFEACPESGKRLVSTQAIEKLTALINRMTELEMNQALANQVIGTINLLPEPGQVILKNEEAIGLARNAFSEGLTLEQQQLVPETALNKLMACEKMIKQIKKGNQDAAKIVMASIADLPQTGALTLSDVKQVSDVRKSYEALSVDQQCLVDNYEIFNTAELKIIGQIQRGAAGIDEATLKLGSAQFLAFLELGKAYDSLSESEQMLLDTLVSDKILKLEEKVKALNKADCDINLDTPWYVVQQVRRVSDTAEVYHKFIELMKNEKISSASTQLLALYTISLKDMTNYDLDYLPVSEAPITVSLPLNTTDLAYDQWNIVIRQKDGTVTVIGKDNYTVIENCIQFKCINPAQVGLIADQASLKTLQANINTEQINTLEPEITKAVEKTSDYMLIAAANPTIQSGLWETVCFARGGYAVPAGYYELFYSNVIKELEEGEGTISGDRTNTDYSKTILALTAIGKDPTNVGGYNLLSKLSNFTQIKRGGMMAYVWALIALDSNNYEIPLTTTGVQTTRELLIQTILDREVVTSAGVRGGFSLYSDSADAAPDTDVTAMTLQALAKYKDREDVKPVVERAVNTLSGLQNSNGSYGTFGAPETSESTSQVILALTSLGIDPATDFRFIKGDQWVLADLMTYYVDGGGFMHIKAGGTGNGGGEPGTLNGMASYQAMQAMISYNRMKNGKPWIFGISDGFKPVINQGTSLDDLQKEYEKNYGSTKSGSAVSATQASGGGVAATGSASGSAATAASKGGTTAESFTPWSFNGTYTPSTKTNEAEKSGPAVIDQMNGPMIFGGVVIILTGMVAMTIYLIKKKRIKQA</sequence>
<dbReference type="Gene3D" id="2.60.40.1080">
    <property type="match status" value="2"/>
</dbReference>
<dbReference type="InterPro" id="IPR003343">
    <property type="entry name" value="Big_2"/>
</dbReference>
<evidence type="ECO:0000256" key="1">
    <source>
        <dbReference type="SAM" id="Phobius"/>
    </source>
</evidence>
<dbReference type="Proteomes" id="UP000322619">
    <property type="component" value="Unassembled WGS sequence"/>
</dbReference>
<gene>
    <name evidence="4" type="ORF">FXB42_11855</name>
</gene>
<dbReference type="SUPFAM" id="SSF48239">
    <property type="entry name" value="Terpenoid cyclases/Protein prenyltransferases"/>
    <property type="match status" value="1"/>
</dbReference>
<reference evidence="4 5" key="1">
    <citation type="submission" date="2019-08" db="EMBL/GenBank/DDBJ databases">
        <title>Isolation and enrichment of carboxydotrophic bacteria from anaerobic sludge for the production of bio-based chemicals from syngas.</title>
        <authorList>
            <person name="Antares A.L."/>
            <person name="Moreira J."/>
            <person name="Diender M."/>
            <person name="Parshina S.N."/>
            <person name="Stams A.J.M."/>
            <person name="Alves M."/>
            <person name="Alves J.I."/>
            <person name="Sousa D.Z."/>
        </authorList>
    </citation>
    <scope>NUCLEOTIDE SEQUENCE [LARGE SCALE GENOMIC DNA]</scope>
    <source>
        <strain evidence="4 5">JM</strain>
    </source>
</reference>
<dbReference type="EMBL" id="VSLA01000025">
    <property type="protein sequence ID" value="TYC84459.1"/>
    <property type="molecule type" value="Genomic_DNA"/>
</dbReference>
<feature type="domain" description="BIG2" evidence="3">
    <location>
        <begin position="341"/>
        <end position="418"/>
    </location>
</feature>
<dbReference type="Gene3D" id="1.50.10.20">
    <property type="match status" value="1"/>
</dbReference>
<evidence type="ECO:0000259" key="3">
    <source>
        <dbReference type="SMART" id="SM00635"/>
    </source>
</evidence>
<comment type="caution">
    <text evidence="4">The sequence shown here is derived from an EMBL/GenBank/DDBJ whole genome shotgun (WGS) entry which is preliminary data.</text>
</comment>
<feature type="chain" id="PRO_5022830256" description="BIG2 domain-containing protein" evidence="2">
    <location>
        <begin position="29"/>
        <end position="1272"/>
    </location>
</feature>
<dbReference type="RefSeq" id="WP_148637953.1">
    <property type="nucleotide sequence ID" value="NZ_VSLA01000025.1"/>
</dbReference>
<evidence type="ECO:0000256" key="2">
    <source>
        <dbReference type="SAM" id="SignalP"/>
    </source>
</evidence>
<name>A0A5D0WJX2_9FIRM</name>
<dbReference type="AlphaFoldDB" id="A0A5D0WJX2"/>
<dbReference type="CDD" id="cd00688">
    <property type="entry name" value="ISOPREN_C2_like"/>
    <property type="match status" value="1"/>
</dbReference>
<keyword evidence="1" id="KW-0812">Transmembrane</keyword>
<feature type="transmembrane region" description="Helical" evidence="1">
    <location>
        <begin position="1244"/>
        <end position="1264"/>
    </location>
</feature>
<keyword evidence="1" id="KW-0472">Membrane</keyword>
<feature type="domain" description="BIG2" evidence="3">
    <location>
        <begin position="256"/>
        <end position="334"/>
    </location>
</feature>
<dbReference type="SMART" id="SM00635">
    <property type="entry name" value="BID_2"/>
    <property type="match status" value="2"/>
</dbReference>
<protein>
    <recommendedName>
        <fullName evidence="3">BIG2 domain-containing protein</fullName>
    </recommendedName>
</protein>
<dbReference type="SUPFAM" id="SSF49373">
    <property type="entry name" value="Invasin/intimin cell-adhesion fragments"/>
    <property type="match status" value="2"/>
</dbReference>
<dbReference type="Pfam" id="PF02368">
    <property type="entry name" value="Big_2"/>
    <property type="match status" value="2"/>
</dbReference>
<organism evidence="4 5">
    <name type="scientific">Acetobacterium wieringae</name>
    <dbReference type="NCBI Taxonomy" id="52694"/>
    <lineage>
        <taxon>Bacteria</taxon>
        <taxon>Bacillati</taxon>
        <taxon>Bacillota</taxon>
        <taxon>Clostridia</taxon>
        <taxon>Eubacteriales</taxon>
        <taxon>Eubacteriaceae</taxon>
        <taxon>Acetobacterium</taxon>
    </lineage>
</organism>
<feature type="signal peptide" evidence="2">
    <location>
        <begin position="1"/>
        <end position="28"/>
    </location>
</feature>
<keyword evidence="1" id="KW-1133">Transmembrane helix</keyword>
<dbReference type="InterPro" id="IPR008964">
    <property type="entry name" value="Invasin/intimin_cell_adhesion"/>
</dbReference>
<accession>A0A5D0WJX2</accession>
<dbReference type="InterPro" id="IPR008930">
    <property type="entry name" value="Terpenoid_cyclase/PrenylTrfase"/>
</dbReference>
<evidence type="ECO:0000313" key="4">
    <source>
        <dbReference type="EMBL" id="TYC84459.1"/>
    </source>
</evidence>
<keyword evidence="2" id="KW-0732">Signal</keyword>
<evidence type="ECO:0000313" key="5">
    <source>
        <dbReference type="Proteomes" id="UP000322619"/>
    </source>
</evidence>